<evidence type="ECO:0000256" key="1">
    <source>
        <dbReference type="SAM" id="Phobius"/>
    </source>
</evidence>
<reference evidence="2 3" key="1">
    <citation type="submission" date="2024-12" db="EMBL/GenBank/DDBJ databases">
        <title>The coexistence of Mycolicibacterium septicum and Mycolicibacterium nivoides in clinical samples.</title>
        <authorList>
            <person name="Wang C."/>
            <person name="Feng Y."/>
            <person name="Zong Z."/>
        </authorList>
    </citation>
    <scope>NUCLEOTIDE SEQUENCE [LARGE SCALE GENOMIC DNA]</scope>
    <source>
        <strain evidence="2 3">120309</strain>
    </source>
</reference>
<organism evidence="2 3">
    <name type="scientific">Mycolicibacterium nivoides</name>
    <dbReference type="NCBI Taxonomy" id="2487344"/>
    <lineage>
        <taxon>Bacteria</taxon>
        <taxon>Bacillati</taxon>
        <taxon>Actinomycetota</taxon>
        <taxon>Actinomycetes</taxon>
        <taxon>Mycobacteriales</taxon>
        <taxon>Mycobacteriaceae</taxon>
        <taxon>Mycolicibacterium</taxon>
    </lineage>
</organism>
<keyword evidence="3" id="KW-1185">Reference proteome</keyword>
<protein>
    <submittedName>
        <fullName evidence="2">Uncharacterized protein</fullName>
    </submittedName>
</protein>
<dbReference type="EMBL" id="JBKBDD010000005">
    <property type="protein sequence ID" value="MFN6544790.1"/>
    <property type="molecule type" value="Genomic_DNA"/>
</dbReference>
<keyword evidence="1" id="KW-1133">Transmembrane helix</keyword>
<evidence type="ECO:0000313" key="2">
    <source>
        <dbReference type="EMBL" id="MFN6544790.1"/>
    </source>
</evidence>
<sequence length="154" mass="17314">MTSSTAFDVGSFIAGSIPFAMIGLATVVGGAAFFFGLNWYSRKSAYRELALLYTHSSAFWARWRGDRLWMAPYDELAAEAQRCEELVRSVGDKRLYIGLRRGPAKKQAQDLRAEFRRQIDREIATYQGMLVTLHSAMNYAVAQGKGPQLLPRRA</sequence>
<accession>A0ABW9LAJ4</accession>
<gene>
    <name evidence="2" type="ORF">ACK4CT_16485</name>
</gene>
<feature type="transmembrane region" description="Helical" evidence="1">
    <location>
        <begin position="12"/>
        <end position="37"/>
    </location>
</feature>
<dbReference type="RefSeq" id="WP_409543783.1">
    <property type="nucleotide sequence ID" value="NZ_JBKBDD010000005.1"/>
</dbReference>
<comment type="caution">
    <text evidence="2">The sequence shown here is derived from an EMBL/GenBank/DDBJ whole genome shotgun (WGS) entry which is preliminary data.</text>
</comment>
<keyword evidence="1" id="KW-0472">Membrane</keyword>
<evidence type="ECO:0000313" key="3">
    <source>
        <dbReference type="Proteomes" id="UP001635816"/>
    </source>
</evidence>
<proteinExistence type="predicted"/>
<dbReference type="Proteomes" id="UP001635816">
    <property type="component" value="Unassembled WGS sequence"/>
</dbReference>
<keyword evidence="1" id="KW-0812">Transmembrane</keyword>
<name>A0ABW9LAJ4_9MYCO</name>